<keyword evidence="1" id="KW-0482">Metalloprotease</keyword>
<dbReference type="GO" id="GO:0008237">
    <property type="term" value="F:metallopeptidase activity"/>
    <property type="evidence" value="ECO:0007669"/>
    <property type="project" value="UniProtKB-KW"/>
</dbReference>
<keyword evidence="1" id="KW-0378">Hydrolase</keyword>
<accession>A0A2P5P993</accession>
<evidence type="ECO:0000313" key="2">
    <source>
        <dbReference type="Proteomes" id="UP000235653"/>
    </source>
</evidence>
<protein>
    <submittedName>
        <fullName evidence="1">PrsW family intramembrane metalloprotease</fullName>
    </submittedName>
</protein>
<organism evidence="1 2">
    <name type="scientific">Dehalogenimonas etheniformans</name>
    <dbReference type="NCBI Taxonomy" id="1536648"/>
    <lineage>
        <taxon>Bacteria</taxon>
        <taxon>Bacillati</taxon>
        <taxon>Chloroflexota</taxon>
        <taxon>Dehalococcoidia</taxon>
        <taxon>Dehalococcoidales</taxon>
        <taxon>Dehalococcoidaceae</taxon>
        <taxon>Dehalogenimonas</taxon>
    </lineage>
</organism>
<dbReference type="AlphaFoldDB" id="A0A2P5P993"/>
<dbReference type="GO" id="GO:0006508">
    <property type="term" value="P:proteolysis"/>
    <property type="evidence" value="ECO:0007669"/>
    <property type="project" value="UniProtKB-KW"/>
</dbReference>
<sequence>MINAVKSLFRNPKKLFLLFLAISLAAYLVWNQTDNRISAAVLILVGTCTVPIPVMVFLFNRLDYRGGVSARDLANVFMVGGAIGLIIAGFLEYSFRITKTLGGDLSVGIIEESAKIVFPLILFYQWRFKKLSDGILIGAASGMGFAVLETIGKGLIVLADGGNVGYTMLTRGFFTPFGHPAWTALICVFIWMQKANGKLNAAQMIGIFVLAAVLHGIWDAANQLDIPDIATAGLLMLISIFTMSVLFLQFEKAERENNGA</sequence>
<reference evidence="1 2" key="1">
    <citation type="journal article" date="2017" name="ISME J.">
        <title>Grape pomace compost harbors organohalide-respiring Dehalogenimonas species with novel reductive dehalogenase genes.</title>
        <authorList>
            <person name="Yang Y."/>
            <person name="Higgins S.A."/>
            <person name="Yan J."/>
            <person name="Simsir B."/>
            <person name="Chourey K."/>
            <person name="Iyer R."/>
            <person name="Hettich R.L."/>
            <person name="Baldwin B."/>
            <person name="Ogles D.M."/>
            <person name="Loffler F.E."/>
        </authorList>
    </citation>
    <scope>NUCLEOTIDE SEQUENCE [LARGE SCALE GENOMIC DNA]</scope>
    <source>
        <strain evidence="1 2">GP</strain>
    </source>
</reference>
<comment type="caution">
    <text evidence="1">The sequence shown here is derived from an EMBL/GenBank/DDBJ whole genome shotgun (WGS) entry which is preliminary data.</text>
</comment>
<dbReference type="EMBL" id="JQAN02000006">
    <property type="protein sequence ID" value="PPD58871.1"/>
    <property type="molecule type" value="Genomic_DNA"/>
</dbReference>
<keyword evidence="1" id="KW-0645">Protease</keyword>
<dbReference type="Proteomes" id="UP000235653">
    <property type="component" value="Unassembled WGS sequence"/>
</dbReference>
<dbReference type="RefSeq" id="WP_162485863.1">
    <property type="nucleotide sequence ID" value="NZ_CP058566.2"/>
</dbReference>
<proteinExistence type="predicted"/>
<evidence type="ECO:0000313" key="1">
    <source>
        <dbReference type="EMBL" id="PPD58871.1"/>
    </source>
</evidence>
<dbReference type="PANTHER" id="PTHR36844:SF1">
    <property type="entry name" value="PROTEASE PRSW"/>
    <property type="match status" value="1"/>
</dbReference>
<name>A0A2P5P993_9CHLR</name>
<dbReference type="PANTHER" id="PTHR36844">
    <property type="entry name" value="PROTEASE PRSW"/>
    <property type="match status" value="1"/>
</dbReference>
<keyword evidence="2" id="KW-1185">Reference proteome</keyword>
<dbReference type="Pfam" id="PF13367">
    <property type="entry name" value="PrsW-protease"/>
    <property type="match status" value="1"/>
</dbReference>
<gene>
    <name evidence="1" type="ORF">JP09_003125</name>
</gene>
<dbReference type="InterPro" id="IPR026898">
    <property type="entry name" value="PrsW"/>
</dbReference>